<protein>
    <submittedName>
        <fullName evidence="1">Uncharacterized protein</fullName>
    </submittedName>
</protein>
<organism evidence="1 2">
    <name type="scientific">Nitrososphaera gargensis (strain Ga9.2)</name>
    <dbReference type="NCBI Taxonomy" id="1237085"/>
    <lineage>
        <taxon>Archaea</taxon>
        <taxon>Nitrososphaerota</taxon>
        <taxon>Nitrososphaeria</taxon>
        <taxon>Nitrososphaerales</taxon>
        <taxon>Nitrososphaeraceae</taxon>
        <taxon>Nitrososphaera</taxon>
    </lineage>
</organism>
<evidence type="ECO:0000313" key="2">
    <source>
        <dbReference type="Proteomes" id="UP000008037"/>
    </source>
</evidence>
<gene>
    <name evidence="1" type="ordered locus">Ngar_c11320</name>
</gene>
<dbReference type="STRING" id="1237085.Ngar_c11320"/>
<keyword evidence="2" id="KW-1185">Reference proteome</keyword>
<dbReference type="GeneID" id="13795527"/>
<dbReference type="InParanoid" id="K0IMP4"/>
<dbReference type="Proteomes" id="UP000008037">
    <property type="component" value="Chromosome"/>
</dbReference>
<dbReference type="HOGENOM" id="CLU_1259132_0_0_2"/>
<reference evidence="1 2" key="1">
    <citation type="journal article" date="2012" name="Environ. Microbiol.">
        <title>The genome of the ammonia-oxidizing Candidatus Nitrososphaera gargensis: insights into metabolic versatility and environmental adaptations.</title>
        <authorList>
            <person name="Spang A."/>
            <person name="Poehlein A."/>
            <person name="Offre P."/>
            <person name="Zumbragel S."/>
            <person name="Haider S."/>
            <person name="Rychlik N."/>
            <person name="Nowka B."/>
            <person name="Schmeisser C."/>
            <person name="Lebedeva E.V."/>
            <person name="Rattei T."/>
            <person name="Bohm C."/>
            <person name="Schmid M."/>
            <person name="Galushko A."/>
            <person name="Hatzenpichler R."/>
            <person name="Weinmaier T."/>
            <person name="Daniel R."/>
            <person name="Schleper C."/>
            <person name="Spieck E."/>
            <person name="Streit W."/>
            <person name="Wagner M."/>
        </authorList>
    </citation>
    <scope>NUCLEOTIDE SEQUENCE [LARGE SCALE GENOMIC DNA]</scope>
    <source>
        <strain evidence="2">Ga9.2</strain>
    </source>
</reference>
<dbReference type="EMBL" id="CP002408">
    <property type="protein sequence ID" value="AFU58074.1"/>
    <property type="molecule type" value="Genomic_DNA"/>
</dbReference>
<accession>K0IMP4</accession>
<proteinExistence type="predicted"/>
<sequence>MQELLKGDAFLFAQRLDSKPVYTIEDAISVAGSAKTAYRRLNDLKVLGLAKYKRGSFILKTNVVTQPANIIEKLLPSLIALSRARRFGRNYNDSDIRFAMNNISDKFVTLDYKAYELTKFQTPLDLYIYVKDVDKVAGFLKEKGFKEGKNGHVILLPKIGDFSNEIERVYLDCIANGERSTMDAIAIELLYEDRLSTRGLFPVQLVKKVQEDLPLSNSK</sequence>
<name>K0IMP4_NITGG</name>
<dbReference type="KEGG" id="nga:Ngar_c11320"/>
<dbReference type="OrthoDB" id="8721at2157"/>
<dbReference type="RefSeq" id="WP_015018611.1">
    <property type="nucleotide sequence ID" value="NC_018719.1"/>
</dbReference>
<dbReference type="BioCyc" id="CNIT1237085:G1324-1130-MONOMER"/>
<evidence type="ECO:0000313" key="1">
    <source>
        <dbReference type="EMBL" id="AFU58074.1"/>
    </source>
</evidence>
<dbReference type="AlphaFoldDB" id="K0IMP4"/>